<name>A0A1I7WTU4_HETBA</name>
<keyword evidence="1" id="KW-1185">Reference proteome</keyword>
<dbReference type="AlphaFoldDB" id="A0A1I7WTU4"/>
<reference evidence="2" key="1">
    <citation type="submission" date="2016-11" db="UniProtKB">
        <authorList>
            <consortium name="WormBaseParasite"/>
        </authorList>
    </citation>
    <scope>IDENTIFICATION</scope>
</reference>
<evidence type="ECO:0000313" key="1">
    <source>
        <dbReference type="Proteomes" id="UP000095283"/>
    </source>
</evidence>
<evidence type="ECO:0000313" key="2">
    <source>
        <dbReference type="WBParaSite" id="Hba_08600"/>
    </source>
</evidence>
<sequence>MDDGTGFDTKDTDFSGPRIAWQKLQSILQTSNRIPFSNTRKELEIIFAGNLYQYKISNYKWDTISITVAFSRI</sequence>
<dbReference type="WBParaSite" id="Hba_08600">
    <property type="protein sequence ID" value="Hba_08600"/>
    <property type="gene ID" value="Hba_08600"/>
</dbReference>
<protein>
    <submittedName>
        <fullName evidence="2">Uncharacterized protein</fullName>
    </submittedName>
</protein>
<accession>A0A1I7WTU4</accession>
<proteinExistence type="predicted"/>
<dbReference type="Proteomes" id="UP000095283">
    <property type="component" value="Unplaced"/>
</dbReference>
<organism evidence="1 2">
    <name type="scientific">Heterorhabditis bacteriophora</name>
    <name type="common">Entomopathogenic nematode worm</name>
    <dbReference type="NCBI Taxonomy" id="37862"/>
    <lineage>
        <taxon>Eukaryota</taxon>
        <taxon>Metazoa</taxon>
        <taxon>Ecdysozoa</taxon>
        <taxon>Nematoda</taxon>
        <taxon>Chromadorea</taxon>
        <taxon>Rhabditida</taxon>
        <taxon>Rhabditina</taxon>
        <taxon>Rhabditomorpha</taxon>
        <taxon>Strongyloidea</taxon>
        <taxon>Heterorhabditidae</taxon>
        <taxon>Heterorhabditis</taxon>
    </lineage>
</organism>